<keyword evidence="2" id="KW-0378">Hydrolase</keyword>
<dbReference type="PANTHER" id="PTHR30337:SF0">
    <property type="entry name" value="NUCLEASE SBCCD SUBUNIT D"/>
    <property type="match status" value="1"/>
</dbReference>
<evidence type="ECO:0000313" key="2">
    <source>
        <dbReference type="EMBL" id="AUG85055.1"/>
    </source>
</evidence>
<feature type="domain" description="Calcineurin-like phosphoesterase" evidence="1">
    <location>
        <begin position="3"/>
        <end position="176"/>
    </location>
</feature>
<dbReference type="InterPro" id="IPR050535">
    <property type="entry name" value="DNA_Repair-Maintenance_Comp"/>
</dbReference>
<dbReference type="Gene3D" id="3.60.21.10">
    <property type="match status" value="1"/>
</dbReference>
<organism evidence="2 3">
    <name type="scientific">Vibrio phage Ceto</name>
    <dbReference type="NCBI Taxonomy" id="2570300"/>
    <lineage>
        <taxon>Viruses</taxon>
        <taxon>Duplodnaviria</taxon>
        <taxon>Heunggongvirae</taxon>
        <taxon>Uroviricota</taxon>
        <taxon>Caudoviricetes</taxon>
        <taxon>Demerecviridae</taxon>
        <taxon>Ermolyevavirinae</taxon>
        <taxon>Cetovirus</taxon>
        <taxon>Cetovirus ceto</taxon>
    </lineage>
</organism>
<name>A0A2H5BGD7_9CAUD</name>
<gene>
    <name evidence="2" type="ORF">CETO_48</name>
</gene>
<dbReference type="GO" id="GO:0016787">
    <property type="term" value="F:hydrolase activity"/>
    <property type="evidence" value="ECO:0007669"/>
    <property type="project" value="InterPro"/>
</dbReference>
<keyword evidence="2" id="KW-0255">Endonuclease</keyword>
<dbReference type="SUPFAM" id="SSF56300">
    <property type="entry name" value="Metallo-dependent phosphatases"/>
    <property type="match status" value="1"/>
</dbReference>
<dbReference type="InterPro" id="IPR029052">
    <property type="entry name" value="Metallo-depent_PP-like"/>
</dbReference>
<sequence>MARLLFSADWHIKLGQKHVPVLWQINRFHLLVDKLNERFKASECDIHVIGGDIFDRFDPTPEEIELYFDLVARLEHKTLIYTGNHEMKSKTKSVLDNLADETTRCNPLVEVVTGVYRSPEFDIVDYKELHKNKWAEQCSRLCLTHVRGEIPPHVTPEIDLAKFDSYDLVLAGDLHSYQNTQTTENGTTILYPGSPLTTSFHRERTTKTNGCIVINTETLNYTWHDLKQLPQLIRKTIQVGEEMVKDEYDRVIYEVEGDISELKSIKDSELLDKKVNKNVGKPATLDLTNKSGTDEELSIYLTEVEKLPSTTVKRLVGKYKRIVPNAN</sequence>
<dbReference type="InterPro" id="IPR004843">
    <property type="entry name" value="Calcineurin-like_PHP"/>
</dbReference>
<accession>A0A2H5BGD7</accession>
<evidence type="ECO:0000259" key="1">
    <source>
        <dbReference type="Pfam" id="PF00149"/>
    </source>
</evidence>
<keyword evidence="2" id="KW-0540">Nuclease</keyword>
<keyword evidence="3" id="KW-1185">Reference proteome</keyword>
<dbReference type="Proteomes" id="UP000240819">
    <property type="component" value="Segment"/>
</dbReference>
<dbReference type="EMBL" id="MG649966">
    <property type="protein sequence ID" value="AUG85055.1"/>
    <property type="molecule type" value="Genomic_DNA"/>
</dbReference>
<dbReference type="GO" id="GO:0004519">
    <property type="term" value="F:endonuclease activity"/>
    <property type="evidence" value="ECO:0007669"/>
    <property type="project" value="UniProtKB-KW"/>
</dbReference>
<dbReference type="Pfam" id="PF00149">
    <property type="entry name" value="Metallophos"/>
    <property type="match status" value="1"/>
</dbReference>
<dbReference type="PANTHER" id="PTHR30337">
    <property type="entry name" value="COMPONENT OF ATP-DEPENDENT DSDNA EXONUCLEASE"/>
    <property type="match status" value="1"/>
</dbReference>
<proteinExistence type="predicted"/>
<evidence type="ECO:0000313" key="3">
    <source>
        <dbReference type="Proteomes" id="UP000240819"/>
    </source>
</evidence>
<reference evidence="2 3" key="1">
    <citation type="submission" date="2017-12" db="EMBL/GenBank/DDBJ databases">
        <authorList>
            <person name="Lestochi C.V."/>
            <person name="Miller K.C."/>
            <person name="Miller J.S."/>
            <person name="Stanton M.L."/>
            <person name="Broussard G.W."/>
        </authorList>
    </citation>
    <scope>NUCLEOTIDE SEQUENCE [LARGE SCALE GENOMIC DNA]</scope>
</reference>
<protein>
    <submittedName>
        <fullName evidence="2">Putative recombination endonuclease subunit D12</fullName>
    </submittedName>
</protein>